<dbReference type="PANTHER" id="PTHR34776">
    <property type="entry name" value="F17F16.3 PROTEIN"/>
    <property type="match status" value="1"/>
</dbReference>
<comment type="caution">
    <text evidence="2">The sequence shown here is derived from an EMBL/GenBank/DDBJ whole genome shotgun (WGS) entry which is preliminary data.</text>
</comment>
<feature type="region of interest" description="Disordered" evidence="1">
    <location>
        <begin position="1"/>
        <end position="94"/>
    </location>
</feature>
<feature type="region of interest" description="Disordered" evidence="1">
    <location>
        <begin position="106"/>
        <end position="195"/>
    </location>
</feature>
<sequence>MPGTRSSARLADMPGSPSAENNSGNGIKRKAESSPATGAAKKGKTGEKHQTTIDDTMTDVTQMQAMHGGDTGSDANKSAAEAGNAGHENGPSCWFWVDNEAYDAYNEKDKDAQDQKKNIRPGESFEGTTKEGEDKSDPEKSLKDSRGGGGLNTMDVDKPVKNDAPEDDIHNDPSTKPASTTESGAVETSDERAAAMPSNILEKGIIYFFTRGRVGIEDPGSVLDLQRSHFVLRPLAPGAALKDGTIDDIKNNRLLALPKKVWPKGPQDKFMVFVEKGKTSMEDLKENFFQGSEYDTKTVGTRQTPPVTPIAEGVYAITKAGNRDETHLSYMVTIPRDPGEMQEDIGIGSKGSFVLSLKNPTVKGPAYTSLDAGPGFPQEFIDEFHGRSWMPVEPKHLDYPNAQILLIGESFNSSHALDATSKDDKADDKSTPAEELQKLEDEDELRVEHLKGDDSIFEDLHISSKEYPSVPTTW</sequence>
<feature type="compositionally biased region" description="Basic and acidic residues" evidence="1">
    <location>
        <begin position="128"/>
        <end position="146"/>
    </location>
</feature>
<feature type="compositionally biased region" description="Basic and acidic residues" evidence="1">
    <location>
        <begin position="420"/>
        <end position="439"/>
    </location>
</feature>
<dbReference type="Proteomes" id="UP001562354">
    <property type="component" value="Unassembled WGS sequence"/>
</dbReference>
<evidence type="ECO:0000313" key="3">
    <source>
        <dbReference type="Proteomes" id="UP001562354"/>
    </source>
</evidence>
<evidence type="ECO:0000256" key="1">
    <source>
        <dbReference type="SAM" id="MobiDB-lite"/>
    </source>
</evidence>
<organism evidence="2 3">
    <name type="scientific">Neodothiora populina</name>
    <dbReference type="NCBI Taxonomy" id="2781224"/>
    <lineage>
        <taxon>Eukaryota</taxon>
        <taxon>Fungi</taxon>
        <taxon>Dikarya</taxon>
        <taxon>Ascomycota</taxon>
        <taxon>Pezizomycotina</taxon>
        <taxon>Dothideomycetes</taxon>
        <taxon>Dothideomycetidae</taxon>
        <taxon>Dothideales</taxon>
        <taxon>Dothioraceae</taxon>
        <taxon>Neodothiora</taxon>
    </lineage>
</organism>
<dbReference type="EMBL" id="JBFMKM010000003">
    <property type="protein sequence ID" value="KAL1310860.1"/>
    <property type="molecule type" value="Genomic_DNA"/>
</dbReference>
<feature type="region of interest" description="Disordered" evidence="1">
    <location>
        <begin position="417"/>
        <end position="443"/>
    </location>
</feature>
<accession>A0ABR3PMT8</accession>
<evidence type="ECO:0000313" key="2">
    <source>
        <dbReference type="EMBL" id="KAL1310860.1"/>
    </source>
</evidence>
<protein>
    <submittedName>
        <fullName evidence="2">Uncharacterized protein</fullName>
    </submittedName>
</protein>
<reference evidence="2 3" key="1">
    <citation type="submission" date="2024-07" db="EMBL/GenBank/DDBJ databases">
        <title>Draft sequence of the Neodothiora populina.</title>
        <authorList>
            <person name="Drown D.D."/>
            <person name="Schuette U.S."/>
            <person name="Buechlein A.B."/>
            <person name="Rusch D.R."/>
            <person name="Winton L.W."/>
            <person name="Adams G.A."/>
        </authorList>
    </citation>
    <scope>NUCLEOTIDE SEQUENCE [LARGE SCALE GENOMIC DNA]</scope>
    <source>
        <strain evidence="2 3">CPC 39397</strain>
    </source>
</reference>
<gene>
    <name evidence="2" type="ORF">AAFC00_001092</name>
</gene>
<proteinExistence type="predicted"/>
<dbReference type="PANTHER" id="PTHR34776:SF1">
    <property type="entry name" value="F17F16.3 PROTEIN"/>
    <property type="match status" value="1"/>
</dbReference>
<feature type="compositionally biased region" description="Polar residues" evidence="1">
    <location>
        <begin position="53"/>
        <end position="64"/>
    </location>
</feature>
<feature type="compositionally biased region" description="Basic and acidic residues" evidence="1">
    <location>
        <begin position="155"/>
        <end position="173"/>
    </location>
</feature>
<feature type="compositionally biased region" description="Basic and acidic residues" evidence="1">
    <location>
        <begin position="106"/>
        <end position="117"/>
    </location>
</feature>
<feature type="compositionally biased region" description="Low complexity" evidence="1">
    <location>
        <begin position="79"/>
        <end position="90"/>
    </location>
</feature>
<feature type="compositionally biased region" description="Polar residues" evidence="1">
    <location>
        <begin position="174"/>
        <end position="183"/>
    </location>
</feature>
<dbReference type="RefSeq" id="XP_069203709.1">
    <property type="nucleotide sequence ID" value="XM_069340235.1"/>
</dbReference>
<keyword evidence="3" id="KW-1185">Reference proteome</keyword>
<name>A0ABR3PMT8_9PEZI</name>
<dbReference type="GeneID" id="95974795"/>